<comment type="caution">
    <text evidence="1">The sequence shown here is derived from an EMBL/GenBank/DDBJ whole genome shotgun (WGS) entry which is preliminary data.</text>
</comment>
<evidence type="ECO:0008006" key="3">
    <source>
        <dbReference type="Google" id="ProtNLM"/>
    </source>
</evidence>
<name>A0A8H3F4C3_9LECA</name>
<dbReference type="AlphaFoldDB" id="A0A8H3F4C3"/>
<dbReference type="OrthoDB" id="2562973at2759"/>
<protein>
    <recommendedName>
        <fullName evidence="3">MACPF domain-containing protein</fullName>
    </recommendedName>
</protein>
<sequence>MAKRIESNEFDLIIEKAPTLGKDATKNSNSGSYFLRYEELSSMARKYESTVASLSLSTFKTLIGRGSFCMHWGSHATIDSSMKLSDYANLNSESISKPHGSEVLTIYYKDDPNHDSKVGEGAGKDNIEKIMELQKEGDEKPQPIAFRDPLEGRRVPTSLPRANEGKGLIEVGELSEKSYPEAMDRLTWNAVLKGNKLLFAFDVDHEALALATGDLSDLAVKALDRLKKANDAVTKSATALAEATKTDGAGSTEDTKKALDNAKKVNADALGEQSNAQAGVDTPISGGNKTGQAIQRALCPAFMLRPDSISSSTQAGNTDDHAAVSNHFWAHPDIPATTTIVQTVTRREQWLLESKFSSKALDVAASASMDFGQVAAVSGKYGFAIEHKSTSNTGSVVQQTSINALHTIPAVKLTLDETTLQLSPGCVKDLKLLRKHRVVTFRNVTLGGQLIHTETLTEVNQESVQSTSDITRHNAMISLGIPTKALVKVSYAQEKGTQDVSGDNKQIAVDNLLWTASGGDPALSTEYQRVRLYAVPLGELKPGLGITASTGMITLGMTTPGFLSVPDTPWLSGVQGGVIWRAMTSDRDLKAEITSNVQASFNTAINLLHIPAYLGELRNGDSTFSVIMRWTSQSSHRHLSEDQIQALIEQLNKPALNKAELGDNFIVGVTTRAWAIGVWQVDFAADSISEAAFEDIRLKTMKYFATPRKLEDGCDYLSRLSERSLTVHCKLLTSSGINGKEISEDVRPIQAYDRLQRQIRLRSINALPVTVDIRCIGTSPSWKITEPGALYWLELQGLVKFLAANVESLKIHGRKGIDTDALDAVAANLNGNRGSILQGNLTKVKKQLNTLQSLELKLMK</sequence>
<organism evidence="1 2">
    <name type="scientific">Gomphillus americanus</name>
    <dbReference type="NCBI Taxonomy" id="1940652"/>
    <lineage>
        <taxon>Eukaryota</taxon>
        <taxon>Fungi</taxon>
        <taxon>Dikarya</taxon>
        <taxon>Ascomycota</taxon>
        <taxon>Pezizomycotina</taxon>
        <taxon>Lecanoromycetes</taxon>
        <taxon>OSLEUM clade</taxon>
        <taxon>Ostropomycetidae</taxon>
        <taxon>Ostropales</taxon>
        <taxon>Graphidaceae</taxon>
        <taxon>Gomphilloideae</taxon>
        <taxon>Gomphillus</taxon>
    </lineage>
</organism>
<dbReference type="Proteomes" id="UP000664169">
    <property type="component" value="Unassembled WGS sequence"/>
</dbReference>
<reference evidence="1" key="1">
    <citation type="submission" date="2021-03" db="EMBL/GenBank/DDBJ databases">
        <authorList>
            <person name="Tagirdzhanova G."/>
        </authorList>
    </citation>
    <scope>NUCLEOTIDE SEQUENCE</scope>
</reference>
<keyword evidence="2" id="KW-1185">Reference proteome</keyword>
<accession>A0A8H3F4C3</accession>
<gene>
    <name evidence="1" type="ORF">GOMPHAMPRED_001245</name>
</gene>
<evidence type="ECO:0000313" key="2">
    <source>
        <dbReference type="Proteomes" id="UP000664169"/>
    </source>
</evidence>
<evidence type="ECO:0000313" key="1">
    <source>
        <dbReference type="EMBL" id="CAF9917403.1"/>
    </source>
</evidence>
<dbReference type="EMBL" id="CAJPDQ010000012">
    <property type="protein sequence ID" value="CAF9917403.1"/>
    <property type="molecule type" value="Genomic_DNA"/>
</dbReference>
<proteinExistence type="predicted"/>